<comment type="function">
    <text evidence="14">Cell wall formation.</text>
</comment>
<keyword evidence="8 14" id="KW-0067">ATP-binding</keyword>
<dbReference type="InterPro" id="IPR013221">
    <property type="entry name" value="Mur_ligase_cen"/>
</dbReference>
<evidence type="ECO:0000256" key="4">
    <source>
        <dbReference type="ARBA" id="ARBA00022490"/>
    </source>
</evidence>
<evidence type="ECO:0000313" key="19">
    <source>
        <dbReference type="Proteomes" id="UP001500908"/>
    </source>
</evidence>
<dbReference type="HAMAP" id="MF_00046">
    <property type="entry name" value="MurC"/>
    <property type="match status" value="1"/>
</dbReference>
<evidence type="ECO:0000256" key="2">
    <source>
        <dbReference type="ARBA" id="ARBA00004752"/>
    </source>
</evidence>
<dbReference type="EC" id="6.3.2.8" evidence="3 14"/>
<dbReference type="InterPro" id="IPR005758">
    <property type="entry name" value="UDP-N-AcMur_Ala_ligase_MurC"/>
</dbReference>
<dbReference type="RefSeq" id="WP_344970845.1">
    <property type="nucleotide sequence ID" value="NZ_BAABDD010000009.1"/>
</dbReference>
<evidence type="ECO:0000256" key="3">
    <source>
        <dbReference type="ARBA" id="ARBA00012211"/>
    </source>
</evidence>
<comment type="catalytic activity">
    <reaction evidence="13 14">
        <text>UDP-N-acetyl-alpha-D-muramate + L-alanine + ATP = UDP-N-acetyl-alpha-D-muramoyl-L-alanine + ADP + phosphate + H(+)</text>
        <dbReference type="Rhea" id="RHEA:23372"/>
        <dbReference type="ChEBI" id="CHEBI:15378"/>
        <dbReference type="ChEBI" id="CHEBI:30616"/>
        <dbReference type="ChEBI" id="CHEBI:43474"/>
        <dbReference type="ChEBI" id="CHEBI:57972"/>
        <dbReference type="ChEBI" id="CHEBI:70757"/>
        <dbReference type="ChEBI" id="CHEBI:83898"/>
        <dbReference type="ChEBI" id="CHEBI:456216"/>
        <dbReference type="EC" id="6.3.2.8"/>
    </reaction>
</comment>
<dbReference type="Gene3D" id="3.90.190.20">
    <property type="entry name" value="Mur ligase, C-terminal domain"/>
    <property type="match status" value="1"/>
</dbReference>
<comment type="similarity">
    <text evidence="14">Belongs to the MurCDEF family.</text>
</comment>
<feature type="domain" description="Mur ligase C-terminal" evidence="16">
    <location>
        <begin position="322"/>
        <end position="467"/>
    </location>
</feature>
<evidence type="ECO:0000256" key="14">
    <source>
        <dbReference type="HAMAP-Rule" id="MF_00046"/>
    </source>
</evidence>
<name>A0ABP7FSD1_9ACTN</name>
<keyword evidence="7 14" id="KW-0547">Nucleotide-binding</keyword>
<dbReference type="SUPFAM" id="SSF53244">
    <property type="entry name" value="MurD-like peptide ligases, peptide-binding domain"/>
    <property type="match status" value="1"/>
</dbReference>
<evidence type="ECO:0000256" key="8">
    <source>
        <dbReference type="ARBA" id="ARBA00022840"/>
    </source>
</evidence>
<evidence type="ECO:0000256" key="10">
    <source>
        <dbReference type="ARBA" id="ARBA00022984"/>
    </source>
</evidence>
<evidence type="ECO:0000259" key="15">
    <source>
        <dbReference type="Pfam" id="PF01225"/>
    </source>
</evidence>
<dbReference type="Pfam" id="PF02875">
    <property type="entry name" value="Mur_ligase_C"/>
    <property type="match status" value="1"/>
</dbReference>
<dbReference type="PANTHER" id="PTHR43445">
    <property type="entry name" value="UDP-N-ACETYLMURAMATE--L-ALANINE LIGASE-RELATED"/>
    <property type="match status" value="1"/>
</dbReference>
<gene>
    <name evidence="14 18" type="primary">murC</name>
    <name evidence="18" type="ORF">GCM10022402_23490</name>
</gene>
<keyword evidence="9 14" id="KW-0133">Cell shape</keyword>
<dbReference type="Gene3D" id="3.40.1190.10">
    <property type="entry name" value="Mur-like, catalytic domain"/>
    <property type="match status" value="1"/>
</dbReference>
<keyword evidence="5 14" id="KW-0436">Ligase</keyword>
<proteinExistence type="inferred from homology"/>
<evidence type="ECO:0000256" key="7">
    <source>
        <dbReference type="ARBA" id="ARBA00022741"/>
    </source>
</evidence>
<evidence type="ECO:0000256" key="11">
    <source>
        <dbReference type="ARBA" id="ARBA00023306"/>
    </source>
</evidence>
<evidence type="ECO:0000256" key="5">
    <source>
        <dbReference type="ARBA" id="ARBA00022598"/>
    </source>
</evidence>
<dbReference type="InterPro" id="IPR036615">
    <property type="entry name" value="Mur_ligase_C_dom_sf"/>
</dbReference>
<dbReference type="SUPFAM" id="SSF51984">
    <property type="entry name" value="MurCD N-terminal domain"/>
    <property type="match status" value="1"/>
</dbReference>
<dbReference type="Pfam" id="PF01225">
    <property type="entry name" value="Mur_ligase"/>
    <property type="match status" value="1"/>
</dbReference>
<feature type="domain" description="Mur ligase N-terminal catalytic" evidence="15">
    <location>
        <begin position="18"/>
        <end position="113"/>
    </location>
</feature>
<dbReference type="InterPro" id="IPR050061">
    <property type="entry name" value="MurCDEF_pg_biosynth"/>
</dbReference>
<dbReference type="EMBL" id="BAABDD010000009">
    <property type="protein sequence ID" value="GAA3743142.1"/>
    <property type="molecule type" value="Genomic_DNA"/>
</dbReference>
<protein>
    <recommendedName>
        <fullName evidence="3 14">UDP-N-acetylmuramate--L-alanine ligase</fullName>
        <ecNumber evidence="3 14">6.3.2.8</ecNumber>
    </recommendedName>
    <alternativeName>
        <fullName evidence="14">UDP-N-acetylmuramoyl-L-alanine synthetase</fullName>
    </alternativeName>
</protein>
<sequence>MSLVEPTDPVPVEHLGRVHLVGVGGAGMSGIARILLQRGVAVSGSDARDSDTLRSLEDLGAKVHIGHAAENLGDVETLVVSSAIRVDNPELVEARRRGIRILPRAAALGALLLGRRGVAVAGTHGKTTTTCMLTAVLQHVEADPGYVIGGQLVTTGVGADAGADDVIVVEADESDGSFLMLAPSLAVVTNVEADHLDNYGGLDEIHDKFAAFVDRVAGALIVGIDDPGARRVAEIARERGHPVRTFGESPRADYRVSAITAEGFTTAFTLTPPEGEALSCTLALPGRHNALNAAAAIAVADELGYDPEVAVPGLTTFTGAARRFELKGAARGVRVYDSYAHHPTEIEADLRAARAALDSTPTGQRAGTDTTAPATPGRVLAMFQPHLYSRTRIFAAEFAEALTLADEVLLLPIYAAREDPEPGVTTDLIAERIGHKRVHPHTEAAAAVAQAATLAREGDIILTMGAGDITELGPRIVAALEVTAD</sequence>
<comment type="subcellular location">
    <subcellularLocation>
        <location evidence="1 14">Cytoplasm</location>
    </subcellularLocation>
</comment>
<keyword evidence="11 14" id="KW-0131">Cell cycle</keyword>
<accession>A0ABP7FSD1</accession>
<comment type="pathway">
    <text evidence="2 14">Cell wall biogenesis; peptidoglycan biosynthesis.</text>
</comment>
<evidence type="ECO:0000256" key="12">
    <source>
        <dbReference type="ARBA" id="ARBA00023316"/>
    </source>
</evidence>
<dbReference type="PANTHER" id="PTHR43445:SF3">
    <property type="entry name" value="UDP-N-ACETYLMURAMATE--L-ALANINE LIGASE"/>
    <property type="match status" value="1"/>
</dbReference>
<evidence type="ECO:0000313" key="18">
    <source>
        <dbReference type="EMBL" id="GAA3743142.1"/>
    </source>
</evidence>
<dbReference type="GO" id="GO:0016874">
    <property type="term" value="F:ligase activity"/>
    <property type="evidence" value="ECO:0007669"/>
    <property type="project" value="UniProtKB-KW"/>
</dbReference>
<reference evidence="19" key="1">
    <citation type="journal article" date="2019" name="Int. J. Syst. Evol. Microbiol.">
        <title>The Global Catalogue of Microorganisms (GCM) 10K type strain sequencing project: providing services to taxonomists for standard genome sequencing and annotation.</title>
        <authorList>
            <consortium name="The Broad Institute Genomics Platform"/>
            <consortium name="The Broad Institute Genome Sequencing Center for Infectious Disease"/>
            <person name="Wu L."/>
            <person name="Ma J."/>
        </authorList>
    </citation>
    <scope>NUCLEOTIDE SEQUENCE [LARGE SCALE GENOMIC DNA]</scope>
    <source>
        <strain evidence="19">JCM 17137</strain>
    </source>
</reference>
<feature type="binding site" evidence="14">
    <location>
        <begin position="122"/>
        <end position="128"/>
    </location>
    <ligand>
        <name>ATP</name>
        <dbReference type="ChEBI" id="CHEBI:30616"/>
    </ligand>
</feature>
<keyword evidence="12 14" id="KW-0961">Cell wall biogenesis/degradation</keyword>
<evidence type="ECO:0000256" key="9">
    <source>
        <dbReference type="ARBA" id="ARBA00022960"/>
    </source>
</evidence>
<keyword evidence="19" id="KW-1185">Reference proteome</keyword>
<dbReference type="InterPro" id="IPR004101">
    <property type="entry name" value="Mur_ligase_C"/>
</dbReference>
<dbReference type="SUPFAM" id="SSF53623">
    <property type="entry name" value="MurD-like peptide ligases, catalytic domain"/>
    <property type="match status" value="1"/>
</dbReference>
<evidence type="ECO:0000256" key="13">
    <source>
        <dbReference type="ARBA" id="ARBA00047833"/>
    </source>
</evidence>
<dbReference type="Proteomes" id="UP001500908">
    <property type="component" value="Unassembled WGS sequence"/>
</dbReference>
<dbReference type="NCBIfam" id="TIGR01082">
    <property type="entry name" value="murC"/>
    <property type="match status" value="1"/>
</dbReference>
<keyword evidence="4 14" id="KW-0963">Cytoplasm</keyword>
<keyword evidence="6 14" id="KW-0132">Cell division</keyword>
<comment type="caution">
    <text evidence="18">The sequence shown here is derived from an EMBL/GenBank/DDBJ whole genome shotgun (WGS) entry which is preliminary data.</text>
</comment>
<dbReference type="InterPro" id="IPR000713">
    <property type="entry name" value="Mur_ligase_N"/>
</dbReference>
<evidence type="ECO:0000256" key="1">
    <source>
        <dbReference type="ARBA" id="ARBA00004496"/>
    </source>
</evidence>
<evidence type="ECO:0000259" key="17">
    <source>
        <dbReference type="Pfam" id="PF08245"/>
    </source>
</evidence>
<evidence type="ECO:0000259" key="16">
    <source>
        <dbReference type="Pfam" id="PF02875"/>
    </source>
</evidence>
<feature type="domain" description="Mur ligase central" evidence="17">
    <location>
        <begin position="120"/>
        <end position="300"/>
    </location>
</feature>
<keyword evidence="10 14" id="KW-0573">Peptidoglycan synthesis</keyword>
<dbReference type="Gene3D" id="3.40.50.720">
    <property type="entry name" value="NAD(P)-binding Rossmann-like Domain"/>
    <property type="match status" value="1"/>
</dbReference>
<organism evidence="18 19">
    <name type="scientific">Salinactinospora qingdaonensis</name>
    <dbReference type="NCBI Taxonomy" id="702744"/>
    <lineage>
        <taxon>Bacteria</taxon>
        <taxon>Bacillati</taxon>
        <taxon>Actinomycetota</taxon>
        <taxon>Actinomycetes</taxon>
        <taxon>Streptosporangiales</taxon>
        <taxon>Nocardiopsidaceae</taxon>
        <taxon>Salinactinospora</taxon>
    </lineage>
</organism>
<evidence type="ECO:0000256" key="6">
    <source>
        <dbReference type="ARBA" id="ARBA00022618"/>
    </source>
</evidence>
<dbReference type="Pfam" id="PF08245">
    <property type="entry name" value="Mur_ligase_M"/>
    <property type="match status" value="1"/>
</dbReference>
<dbReference type="InterPro" id="IPR036565">
    <property type="entry name" value="Mur-like_cat_sf"/>
</dbReference>